<reference evidence="2 3" key="1">
    <citation type="submission" date="2015-11" db="EMBL/GenBank/DDBJ databases">
        <title>Genomic analysis of 38 Legionella species identifies large and diverse effector repertoires.</title>
        <authorList>
            <person name="Burstein D."/>
            <person name="Amaro F."/>
            <person name="Zusman T."/>
            <person name="Lifshitz Z."/>
            <person name="Cohen O."/>
            <person name="Gilbert J.A."/>
            <person name="Pupko T."/>
            <person name="Shuman H.A."/>
            <person name="Segal G."/>
        </authorList>
    </citation>
    <scope>NUCLEOTIDE SEQUENCE [LARGE SCALE GENOMIC DNA]</scope>
    <source>
        <strain evidence="2 3">Oak Ridge-10</strain>
    </source>
</reference>
<feature type="transmembrane region" description="Helical" evidence="1">
    <location>
        <begin position="20"/>
        <end position="43"/>
    </location>
</feature>
<proteinExistence type="predicted"/>
<evidence type="ECO:0000313" key="3">
    <source>
        <dbReference type="Proteomes" id="UP000054858"/>
    </source>
</evidence>
<gene>
    <name evidence="2" type="ORF">Loak_1459</name>
</gene>
<dbReference type="AlphaFoldDB" id="A0A0W0WZN7"/>
<keyword evidence="1" id="KW-0812">Transmembrane</keyword>
<evidence type="ECO:0000313" key="2">
    <source>
        <dbReference type="EMBL" id="KTD37783.1"/>
    </source>
</evidence>
<organism evidence="2 3">
    <name type="scientific">Legionella oakridgensis</name>
    <dbReference type="NCBI Taxonomy" id="29423"/>
    <lineage>
        <taxon>Bacteria</taxon>
        <taxon>Pseudomonadati</taxon>
        <taxon>Pseudomonadota</taxon>
        <taxon>Gammaproteobacteria</taxon>
        <taxon>Legionellales</taxon>
        <taxon>Legionellaceae</taxon>
        <taxon>Legionella</taxon>
    </lineage>
</organism>
<evidence type="ECO:0008006" key="4">
    <source>
        <dbReference type="Google" id="ProtNLM"/>
    </source>
</evidence>
<dbReference type="Proteomes" id="UP000054858">
    <property type="component" value="Unassembled WGS sequence"/>
</dbReference>
<protein>
    <recommendedName>
        <fullName evidence="4">Tfp pilus assembly protein PilX</fullName>
    </recommendedName>
</protein>
<dbReference type="PATRIC" id="fig|29423.5.peg.1531"/>
<sequence length="180" mass="20988">MAKTWDLQRWYGRDRGMVLLTTIILISMLAFLVLSLMQGVFLYSKASAYRVVEHQEFYQLEATAYKLVFRKEWHAKPHCVARHADWSQIEQALAKPHCTVMLAEKQYHYLIEDLGEYSELCILADGKTIGSHHWLLSVMNSRHDALQLRIAEPSGHQSCELSQQQMIAEGVISWRYLRHQ</sequence>
<dbReference type="EMBL" id="LNYP01000029">
    <property type="protein sequence ID" value="KTD37783.1"/>
    <property type="molecule type" value="Genomic_DNA"/>
</dbReference>
<comment type="caution">
    <text evidence="2">The sequence shown here is derived from an EMBL/GenBank/DDBJ whole genome shotgun (WGS) entry which is preliminary data.</text>
</comment>
<accession>A0A0W0WZN7</accession>
<name>A0A0W0WZN7_9GAMM</name>
<dbReference type="RefSeq" id="WP_025385364.1">
    <property type="nucleotide sequence ID" value="NZ_LCUA01000002.1"/>
</dbReference>
<evidence type="ECO:0000256" key="1">
    <source>
        <dbReference type="SAM" id="Phobius"/>
    </source>
</evidence>
<keyword evidence="1" id="KW-1133">Transmembrane helix</keyword>
<keyword evidence="1" id="KW-0472">Membrane</keyword>